<dbReference type="Gene3D" id="3.20.20.70">
    <property type="entry name" value="Aldolase class I"/>
    <property type="match status" value="1"/>
</dbReference>
<feature type="binding site" evidence="3">
    <location>
        <position position="83"/>
    </location>
    <ligand>
        <name>Zn(2+)</name>
        <dbReference type="ChEBI" id="CHEBI:29105"/>
        <label>1</label>
        <note>catalytic</note>
    </ligand>
</feature>
<dbReference type="SUPFAM" id="SSF51569">
    <property type="entry name" value="Aldolase"/>
    <property type="match status" value="1"/>
</dbReference>
<feature type="binding site" evidence="3">
    <location>
        <position position="179"/>
    </location>
    <ligand>
        <name>Zn(2+)</name>
        <dbReference type="ChEBI" id="CHEBI:29105"/>
        <label>1</label>
        <note>catalytic</note>
    </ligand>
</feature>
<proteinExistence type="predicted"/>
<keyword evidence="3" id="KW-0862">Zinc</keyword>
<evidence type="ECO:0000256" key="2">
    <source>
        <dbReference type="PIRSR" id="PIRSR001359-2"/>
    </source>
</evidence>
<dbReference type="CDD" id="cd00947">
    <property type="entry name" value="TBP_aldolase_IIB"/>
    <property type="match status" value="1"/>
</dbReference>
<feature type="binding site" evidence="2">
    <location>
        <begin position="229"/>
        <end position="232"/>
    </location>
    <ligand>
        <name>dihydroxyacetone phosphate</name>
        <dbReference type="ChEBI" id="CHEBI:57642"/>
    </ligand>
</feature>
<dbReference type="GeneID" id="97987908"/>
<dbReference type="Pfam" id="PF01116">
    <property type="entry name" value="F_bP_aldolase"/>
    <property type="match status" value="1"/>
</dbReference>
<feature type="binding site" evidence="2">
    <location>
        <begin position="208"/>
        <end position="210"/>
    </location>
    <ligand>
        <name>dihydroxyacetone phosphate</name>
        <dbReference type="ChEBI" id="CHEBI:57642"/>
    </ligand>
</feature>
<dbReference type="PIRSF" id="PIRSF001359">
    <property type="entry name" value="F_bP_aldolase_II"/>
    <property type="match status" value="1"/>
</dbReference>
<dbReference type="GO" id="GO:0005975">
    <property type="term" value="P:carbohydrate metabolic process"/>
    <property type="evidence" value="ECO:0007669"/>
    <property type="project" value="InterPro"/>
</dbReference>
<protein>
    <submittedName>
        <fullName evidence="5">Class II fructose-bisphosphate aldolase</fullName>
    </submittedName>
</protein>
<evidence type="ECO:0000256" key="3">
    <source>
        <dbReference type="PIRSR" id="PIRSR001359-3"/>
    </source>
</evidence>
<dbReference type="GO" id="GO:0008270">
    <property type="term" value="F:zinc ion binding"/>
    <property type="evidence" value="ECO:0007669"/>
    <property type="project" value="InterPro"/>
</dbReference>
<gene>
    <name evidence="5" type="ORF">DWY69_12185</name>
    <name evidence="4" type="ORF">DXC51_13765</name>
</gene>
<feature type="binding site" evidence="2">
    <location>
        <position position="180"/>
    </location>
    <ligand>
        <name>dihydroxyacetone phosphate</name>
        <dbReference type="ChEBI" id="CHEBI:57642"/>
    </ligand>
</feature>
<dbReference type="InterPro" id="IPR013785">
    <property type="entry name" value="Aldolase_TIM"/>
</dbReference>
<accession>A0A3E3IWA4</accession>
<dbReference type="AlphaFoldDB" id="A0A3E3IWA4"/>
<feature type="active site" description="Proton donor" evidence="1">
    <location>
        <position position="82"/>
    </location>
</feature>
<feature type="binding site" evidence="3">
    <location>
        <position position="134"/>
    </location>
    <ligand>
        <name>Zn(2+)</name>
        <dbReference type="ChEBI" id="CHEBI:29105"/>
        <label>2</label>
    </ligand>
</feature>
<sequence length="283" mass="31285">MKKETLMKQLKKADEGGYAVPHFNFSDIWDLEAIVKGAEEMHSPVIAAALPKVNDALGMHVVGAMAKALAESAKVPVYLHLDHSTEVQVSQKACDENYSLVMLDASKETLEENIKRVKKVVDYARPRGVFVEGEIGMIKGRTEEGNYTEDDFLVRVEDAVELAEKSGLDILAVGIGTAHGFYQGKPEINFKRLAEVNEALELPLVMHGGTGIPEEDVRRAIRNGINKVNVGTIIKYTYLSTVKEVLDREGPTIYTTELMKPAVNAVKEEVKRWIRTCMADGKA</sequence>
<dbReference type="PANTHER" id="PTHR30304:SF0">
    <property type="entry name" value="D-TAGATOSE-1,6-BISPHOSPHATE ALDOLASE SUBUNIT GATY-RELATED"/>
    <property type="match status" value="1"/>
</dbReference>
<dbReference type="NCBIfam" id="TIGR00167">
    <property type="entry name" value="cbbA"/>
    <property type="match status" value="1"/>
</dbReference>
<feature type="binding site" evidence="3">
    <location>
        <position position="207"/>
    </location>
    <ligand>
        <name>Zn(2+)</name>
        <dbReference type="ChEBI" id="CHEBI:29105"/>
        <label>1</label>
        <note>catalytic</note>
    </ligand>
</feature>
<organism evidence="5 7">
    <name type="scientific">Eisenbergiella massiliensis</name>
    <dbReference type="NCBI Taxonomy" id="1720294"/>
    <lineage>
        <taxon>Bacteria</taxon>
        <taxon>Bacillati</taxon>
        <taxon>Bacillota</taxon>
        <taxon>Clostridia</taxon>
        <taxon>Lachnospirales</taxon>
        <taxon>Lachnospiraceae</taxon>
        <taxon>Eisenbergiella</taxon>
    </lineage>
</organism>
<comment type="cofactor">
    <cofactor evidence="3">
        <name>Zn(2+)</name>
        <dbReference type="ChEBI" id="CHEBI:29105"/>
    </cofactor>
    <text evidence="3">Binds 2 Zn(2+) ions per subunit. One is catalytic and the other provides a structural contribution.</text>
</comment>
<dbReference type="InterPro" id="IPR050246">
    <property type="entry name" value="Class_II_FBP_aldolase"/>
</dbReference>
<evidence type="ECO:0000313" key="5">
    <source>
        <dbReference type="EMBL" id="RGE71368.1"/>
    </source>
</evidence>
<dbReference type="EMBL" id="QVLU01000010">
    <property type="protein sequence ID" value="RGE71368.1"/>
    <property type="molecule type" value="Genomic_DNA"/>
</dbReference>
<dbReference type="GO" id="GO:0016832">
    <property type="term" value="F:aldehyde-lyase activity"/>
    <property type="evidence" value="ECO:0007669"/>
    <property type="project" value="InterPro"/>
</dbReference>
<evidence type="ECO:0000313" key="6">
    <source>
        <dbReference type="Proteomes" id="UP000260812"/>
    </source>
</evidence>
<evidence type="ECO:0000256" key="1">
    <source>
        <dbReference type="PIRSR" id="PIRSR001359-1"/>
    </source>
</evidence>
<dbReference type="PANTHER" id="PTHR30304">
    <property type="entry name" value="D-TAGATOSE-1,6-BISPHOSPHATE ALDOLASE"/>
    <property type="match status" value="1"/>
</dbReference>
<reference evidence="5 7" key="1">
    <citation type="submission" date="2018-08" db="EMBL/GenBank/DDBJ databases">
        <title>A genome reference for cultivated species of the human gut microbiota.</title>
        <authorList>
            <person name="Zou Y."/>
            <person name="Xue W."/>
            <person name="Luo G."/>
        </authorList>
    </citation>
    <scope>NUCLEOTIDE SEQUENCE [LARGE SCALE GENOMIC DNA]</scope>
    <source>
        <strain evidence="5 7">AF26-4BH</strain>
        <strain evidence="4">TF05-5AC</strain>
    </source>
</reference>
<dbReference type="Proteomes" id="UP000260812">
    <property type="component" value="Unassembled WGS sequence"/>
</dbReference>
<keyword evidence="3" id="KW-0479">Metal-binding</keyword>
<evidence type="ECO:0000313" key="7">
    <source>
        <dbReference type="Proteomes" id="UP000261166"/>
    </source>
</evidence>
<feature type="binding site" evidence="3">
    <location>
        <position position="104"/>
    </location>
    <ligand>
        <name>Zn(2+)</name>
        <dbReference type="ChEBI" id="CHEBI:29105"/>
        <label>2</label>
    </ligand>
</feature>
<dbReference type="InterPro" id="IPR000771">
    <property type="entry name" value="FBA_II"/>
</dbReference>
<dbReference type="OrthoDB" id="9803995at2"/>
<keyword evidence="6" id="KW-1185">Reference proteome</keyword>
<evidence type="ECO:0000313" key="4">
    <source>
        <dbReference type="EMBL" id="RGE59857.1"/>
    </source>
</evidence>
<comment type="caution">
    <text evidence="5">The sequence shown here is derived from an EMBL/GenBank/DDBJ whole genome shotgun (WGS) entry which is preliminary data.</text>
</comment>
<dbReference type="Proteomes" id="UP000261166">
    <property type="component" value="Unassembled WGS sequence"/>
</dbReference>
<dbReference type="RefSeq" id="WP_021634948.1">
    <property type="nucleotide sequence ID" value="NZ_JBKVAZ010000038.1"/>
</dbReference>
<name>A0A3E3IWA4_9FIRM</name>
<dbReference type="EMBL" id="QVLV01000008">
    <property type="protein sequence ID" value="RGE59857.1"/>
    <property type="molecule type" value="Genomic_DNA"/>
</dbReference>